<evidence type="ECO:0000313" key="1">
    <source>
        <dbReference type="EMBL" id="MPN21658.1"/>
    </source>
</evidence>
<name>A0A645G472_9ZZZZ</name>
<dbReference type="InterPro" id="IPR032710">
    <property type="entry name" value="NTF2-like_dom_sf"/>
</dbReference>
<comment type="caution">
    <text evidence="1">The sequence shown here is derived from an EMBL/GenBank/DDBJ whole genome shotgun (WGS) entry which is preliminary data.</text>
</comment>
<evidence type="ECO:0008006" key="2">
    <source>
        <dbReference type="Google" id="ProtNLM"/>
    </source>
</evidence>
<dbReference type="SUPFAM" id="SSF54427">
    <property type="entry name" value="NTF2-like"/>
    <property type="match status" value="1"/>
</dbReference>
<accession>A0A645G472</accession>
<sequence length="78" mass="9451">MELGTIFVKGNEIMFDWTMTMMFTKFPSTPIYGSTKLTLHEDGRIIRQRDYYDLWGDIFNGIPWFKKPYRKFMHKKFG</sequence>
<dbReference type="Gene3D" id="3.10.450.50">
    <property type="match status" value="1"/>
</dbReference>
<reference evidence="1" key="1">
    <citation type="submission" date="2019-08" db="EMBL/GenBank/DDBJ databases">
        <authorList>
            <person name="Kucharzyk K."/>
            <person name="Murdoch R.W."/>
            <person name="Higgins S."/>
            <person name="Loffler F."/>
        </authorList>
    </citation>
    <scope>NUCLEOTIDE SEQUENCE</scope>
</reference>
<dbReference type="AlphaFoldDB" id="A0A645G472"/>
<organism evidence="1">
    <name type="scientific">bioreactor metagenome</name>
    <dbReference type="NCBI Taxonomy" id="1076179"/>
    <lineage>
        <taxon>unclassified sequences</taxon>
        <taxon>metagenomes</taxon>
        <taxon>ecological metagenomes</taxon>
    </lineage>
</organism>
<dbReference type="EMBL" id="VSSQ01069680">
    <property type="protein sequence ID" value="MPN21658.1"/>
    <property type="molecule type" value="Genomic_DNA"/>
</dbReference>
<proteinExistence type="predicted"/>
<protein>
    <recommendedName>
        <fullName evidence="2">SnoaL-like domain-containing protein</fullName>
    </recommendedName>
</protein>
<gene>
    <name evidence="1" type="ORF">SDC9_169038</name>
</gene>